<accession>A0A1V0SKD3</accession>
<organism evidence="1">
    <name type="scientific">Klosneuvirus KNV1</name>
    <dbReference type="NCBI Taxonomy" id="1977640"/>
    <lineage>
        <taxon>Viruses</taxon>
        <taxon>Varidnaviria</taxon>
        <taxon>Bamfordvirae</taxon>
        <taxon>Nucleocytoviricota</taxon>
        <taxon>Megaviricetes</taxon>
        <taxon>Imitervirales</taxon>
        <taxon>Mimiviridae</taxon>
        <taxon>Klosneuvirinae</taxon>
        <taxon>Klosneuvirus</taxon>
    </lineage>
</organism>
<sequence>MTENIQTFVNLIINKKFSTKLLFSDKPILMAKSEELVEPTKEFKGVMTDFVTNECLKTPEQQKKFANLIHSAFSTALKLYEQQKGLPANSIIFLFKGGNILRFVAYETMHELPGNVSDQIINYYKDSFKKSDADFTIYINPQLKNFDEVFEDINNLTFLLENNIRNEFLSNMSGYFEFYKLNNNEKKNILQSYLKKLNETQTLKDKLYDYDGQFTSLIFKDIAIPNDQYAYIPKADFQLDDHQTDPKHTVLTNLKLLHELEIPELVPIIDKQKQIYKNTLTQSEMYTSVNKTLTFKKGPNIASFSLIRIKMSLNAYFTSTNKKTEMIKLDGELIDISIVKKDDSNLAHFFEHKDKYISTYTIGHDKEAVKFQAYSLEYLLEDLERMLFIDTEFPWDDAKYAKRIKRIMFMYFIMLMINQTLNNEKRAKYMSLIKNNIIEQANKDHKQALKNIAIFLENSEENYPKIYPFRELVKNLALILMKNNLDKAKLDEYLKTINDNIEVLSKGFGGLDQYCKGNMTVQEASILDSTTLPVGGGFNILNFFRRIMDK</sequence>
<dbReference type="EMBL" id="KY684111">
    <property type="protein sequence ID" value="ARF12190.1"/>
    <property type="molecule type" value="Genomic_DNA"/>
</dbReference>
<gene>
    <name evidence="1" type="ORF">Klosneuvirus_4_5</name>
</gene>
<evidence type="ECO:0000313" key="1">
    <source>
        <dbReference type="EMBL" id="ARF12190.1"/>
    </source>
</evidence>
<name>A0A1V0SKD3_9VIRU</name>
<reference evidence="1" key="1">
    <citation type="journal article" date="2017" name="Science">
        <title>Giant viruses with an expanded complement of translation system components.</title>
        <authorList>
            <person name="Schulz F."/>
            <person name="Yutin N."/>
            <person name="Ivanova N.N."/>
            <person name="Ortega D.R."/>
            <person name="Lee T.K."/>
            <person name="Vierheilig J."/>
            <person name="Daims H."/>
            <person name="Horn M."/>
            <person name="Wagner M."/>
            <person name="Jensen G.J."/>
            <person name="Kyrpides N.C."/>
            <person name="Koonin E.V."/>
            <person name="Woyke T."/>
        </authorList>
    </citation>
    <scope>NUCLEOTIDE SEQUENCE</scope>
    <source>
        <strain evidence="1">KNV1</strain>
    </source>
</reference>
<proteinExistence type="predicted"/>
<protein>
    <submittedName>
        <fullName evidence="1">Uncharacterized protein</fullName>
    </submittedName>
</protein>